<evidence type="ECO:0000256" key="7">
    <source>
        <dbReference type="ARBA" id="ARBA00022989"/>
    </source>
</evidence>
<feature type="region of interest" description="Disordered" evidence="11">
    <location>
        <begin position="1"/>
        <end position="35"/>
    </location>
</feature>
<organism evidence="14 15">
    <name type="scientific">Populus alba x Populus x berolinensis</name>
    <dbReference type="NCBI Taxonomy" id="444605"/>
    <lineage>
        <taxon>Eukaryota</taxon>
        <taxon>Viridiplantae</taxon>
        <taxon>Streptophyta</taxon>
        <taxon>Embryophyta</taxon>
        <taxon>Tracheophyta</taxon>
        <taxon>Spermatophyta</taxon>
        <taxon>Magnoliopsida</taxon>
        <taxon>eudicotyledons</taxon>
        <taxon>Gunneridae</taxon>
        <taxon>Pentapetalae</taxon>
        <taxon>rosids</taxon>
        <taxon>fabids</taxon>
        <taxon>Malpighiales</taxon>
        <taxon>Salicaceae</taxon>
        <taxon>Saliceae</taxon>
        <taxon>Populus</taxon>
    </lineage>
</organism>
<feature type="compositionally biased region" description="Polar residues" evidence="11">
    <location>
        <begin position="1"/>
        <end position="10"/>
    </location>
</feature>
<evidence type="ECO:0000256" key="9">
    <source>
        <dbReference type="ARBA" id="ARBA00023294"/>
    </source>
</evidence>
<feature type="domain" description="Amino acid transporter transmembrane" evidence="13">
    <location>
        <begin position="283"/>
        <end position="414"/>
    </location>
</feature>
<evidence type="ECO:0000256" key="10">
    <source>
        <dbReference type="ARBA" id="ARBA00045588"/>
    </source>
</evidence>
<sequence length="469" mass="52627">MSTSTSSSLYPTIDMKDVAGNKKNEAVSPPGSNSEAREEILIKIPGSIVHLIEKDRSVELACDDDIRWPLARDEAAVKLDESHYFFTLRVPENETDGAKEISPDELEKNKELMEKSSSAYWTVLAPKWIVEGGDGFFKKKIRKGLIINSNTTKPLPKQVDTSLILPSYDVIHNSQYAWRQQRLVFGKVQKARTQDSASVHVVIITKVVRAEGYVKLGITNSKTMLPRSRTMPGRINHGVVDERHDIRHYLEVEVHPKVSESEAINPQSNYSKCFDDDGRLKRTGNFWTSSSHIITAVIGSGVLSLAWAIAQLGWVAGPAVMVLFAFVNLYTSNLLAQCYRRTEVMLCGLIQYLNLFGVAIGYTIAASVSMMAIKRSNCFHSSGGKDPCHMSSNGFMITFGIIEILFSQIPDFDQEMEPSKEADWYQYRDGNTCWTSYLYTENYGEVCKLLEPLPLPTRSPLSSSKFRIQ</sequence>
<dbReference type="PANTHER" id="PTHR48017">
    <property type="entry name" value="OS05G0424000 PROTEIN-RELATED"/>
    <property type="match status" value="1"/>
</dbReference>
<dbReference type="GO" id="GO:0006865">
    <property type="term" value="P:amino acid transport"/>
    <property type="evidence" value="ECO:0007669"/>
    <property type="project" value="UniProtKB-KW"/>
</dbReference>
<comment type="caution">
    <text evidence="14">The sequence shown here is derived from an EMBL/GenBank/DDBJ whole genome shotgun (WGS) entry which is preliminary data.</text>
</comment>
<gene>
    <name evidence="14" type="ORF">NC653_024017</name>
</gene>
<dbReference type="EMBL" id="JAQIZT010000009">
    <property type="protein sequence ID" value="KAJ6986297.1"/>
    <property type="molecule type" value="Genomic_DNA"/>
</dbReference>
<evidence type="ECO:0000256" key="2">
    <source>
        <dbReference type="ARBA" id="ARBA00005590"/>
    </source>
</evidence>
<proteinExistence type="inferred from homology"/>
<keyword evidence="5" id="KW-0769">Symport</keyword>
<feature type="compositionally biased region" description="Basic and acidic residues" evidence="11">
    <location>
        <begin position="14"/>
        <end position="25"/>
    </location>
</feature>
<keyword evidence="9" id="KW-0927">Auxin signaling pathway</keyword>
<keyword evidence="15" id="KW-1185">Reference proteome</keyword>
<dbReference type="GO" id="GO:0015293">
    <property type="term" value="F:symporter activity"/>
    <property type="evidence" value="ECO:0007669"/>
    <property type="project" value="UniProtKB-KW"/>
</dbReference>
<protein>
    <recommendedName>
        <fullName evidence="13">Amino acid transporter transmembrane domain-containing protein</fullName>
    </recommendedName>
</protein>
<keyword evidence="3" id="KW-0813">Transport</keyword>
<dbReference type="InterPro" id="IPR013057">
    <property type="entry name" value="AA_transpt_TM"/>
</dbReference>
<keyword evidence="4 12" id="KW-0812">Transmembrane</keyword>
<dbReference type="Proteomes" id="UP001164929">
    <property type="component" value="Chromosome 9"/>
</dbReference>
<evidence type="ECO:0000256" key="12">
    <source>
        <dbReference type="SAM" id="Phobius"/>
    </source>
</evidence>
<evidence type="ECO:0000256" key="8">
    <source>
        <dbReference type="ARBA" id="ARBA00023136"/>
    </source>
</evidence>
<dbReference type="AlphaFoldDB" id="A0AAD6ML46"/>
<feature type="transmembrane region" description="Helical" evidence="12">
    <location>
        <begin position="286"/>
        <end position="306"/>
    </location>
</feature>
<evidence type="ECO:0000259" key="13">
    <source>
        <dbReference type="Pfam" id="PF01490"/>
    </source>
</evidence>
<keyword evidence="6" id="KW-0029">Amino-acid transport</keyword>
<dbReference type="GO" id="GO:0009734">
    <property type="term" value="P:auxin-activated signaling pathway"/>
    <property type="evidence" value="ECO:0007669"/>
    <property type="project" value="UniProtKB-KW"/>
</dbReference>
<evidence type="ECO:0000256" key="4">
    <source>
        <dbReference type="ARBA" id="ARBA00022692"/>
    </source>
</evidence>
<evidence type="ECO:0000313" key="14">
    <source>
        <dbReference type="EMBL" id="KAJ6986297.1"/>
    </source>
</evidence>
<keyword evidence="8 12" id="KW-0472">Membrane</keyword>
<evidence type="ECO:0000256" key="1">
    <source>
        <dbReference type="ARBA" id="ARBA00004127"/>
    </source>
</evidence>
<comment type="subcellular location">
    <subcellularLocation>
        <location evidence="1">Endomembrane system</location>
        <topology evidence="1">Multi-pass membrane protein</topology>
    </subcellularLocation>
</comment>
<name>A0AAD6ML46_9ROSI</name>
<dbReference type="GO" id="GO:0012505">
    <property type="term" value="C:endomembrane system"/>
    <property type="evidence" value="ECO:0007669"/>
    <property type="project" value="UniProtKB-SubCell"/>
</dbReference>
<feature type="transmembrane region" description="Helical" evidence="12">
    <location>
        <begin position="352"/>
        <end position="373"/>
    </location>
</feature>
<evidence type="ECO:0000256" key="6">
    <source>
        <dbReference type="ARBA" id="ARBA00022970"/>
    </source>
</evidence>
<feature type="transmembrane region" description="Helical" evidence="12">
    <location>
        <begin position="312"/>
        <end position="331"/>
    </location>
</feature>
<dbReference type="Pfam" id="PF01490">
    <property type="entry name" value="Aa_trans"/>
    <property type="match status" value="1"/>
</dbReference>
<evidence type="ECO:0000256" key="3">
    <source>
        <dbReference type="ARBA" id="ARBA00022448"/>
    </source>
</evidence>
<accession>A0AAD6ML46</accession>
<keyword evidence="7 12" id="KW-1133">Transmembrane helix</keyword>
<comment type="similarity">
    <text evidence="2">Belongs to the amino acid/polyamine transporter 2 family. Amino acid/auxin permease (AAAP) (TC 2.A.18.1) subfamily.</text>
</comment>
<reference evidence="14" key="1">
    <citation type="journal article" date="2023" name="Mol. Ecol. Resour.">
        <title>Chromosome-level genome assembly of a triploid poplar Populus alba 'Berolinensis'.</title>
        <authorList>
            <person name="Chen S."/>
            <person name="Yu Y."/>
            <person name="Wang X."/>
            <person name="Wang S."/>
            <person name="Zhang T."/>
            <person name="Zhou Y."/>
            <person name="He R."/>
            <person name="Meng N."/>
            <person name="Wang Y."/>
            <person name="Liu W."/>
            <person name="Liu Z."/>
            <person name="Liu J."/>
            <person name="Guo Q."/>
            <person name="Huang H."/>
            <person name="Sederoff R.R."/>
            <person name="Wang G."/>
            <person name="Qu G."/>
            <person name="Chen S."/>
        </authorList>
    </citation>
    <scope>NUCLEOTIDE SEQUENCE</scope>
    <source>
        <strain evidence="14">SC-2020</strain>
    </source>
</reference>
<evidence type="ECO:0000313" key="15">
    <source>
        <dbReference type="Proteomes" id="UP001164929"/>
    </source>
</evidence>
<evidence type="ECO:0000256" key="5">
    <source>
        <dbReference type="ARBA" id="ARBA00022847"/>
    </source>
</evidence>
<comment type="function">
    <text evidence="10">Carrier protein involved in proton-driven auxin influx. Mediates the formation of auxin gradient from developing leaves (site of auxin biosynthesis) to tips by contributing to the loading of auxin in vascular tissues and facilitating acropetal (base to tip) auxin transport within inner tissues of the root apex, and basipetal (tip to base) auxin transport within outer tissues of the root apex. May be involved in lateral roots and nodules formation.</text>
</comment>
<evidence type="ECO:0000256" key="11">
    <source>
        <dbReference type="SAM" id="MobiDB-lite"/>
    </source>
</evidence>